<evidence type="ECO:0000313" key="2">
    <source>
        <dbReference type="Proteomes" id="UP000275321"/>
    </source>
</evidence>
<dbReference type="EMBL" id="RHWT01000012">
    <property type="protein sequence ID" value="RSB30810.1"/>
    <property type="molecule type" value="Genomic_DNA"/>
</dbReference>
<reference evidence="1 2" key="1">
    <citation type="submission" date="2018-10" db="EMBL/GenBank/DDBJ databases">
        <title>Transmission dynamics of multidrug resistant bacteria on intensive care unit surfaces.</title>
        <authorList>
            <person name="D'Souza A.W."/>
            <person name="Potter R.F."/>
            <person name="Wallace M."/>
            <person name="Shupe A."/>
            <person name="Patel S."/>
            <person name="Sun S."/>
            <person name="Gul D."/>
            <person name="Kwon J.H."/>
            <person name="Andleeb S."/>
            <person name="Burnham C.-A.D."/>
            <person name="Dantas G."/>
        </authorList>
    </citation>
    <scope>NUCLEOTIDE SEQUENCE [LARGE SCALE GENOMIC DNA]</scope>
    <source>
        <strain evidence="1 2">EC_073</strain>
    </source>
</reference>
<dbReference type="InterPro" id="IPR052947">
    <property type="entry name" value="T6SS_Hcp1_domain"/>
</dbReference>
<dbReference type="Proteomes" id="UP000275321">
    <property type="component" value="Unassembled WGS sequence"/>
</dbReference>
<proteinExistence type="predicted"/>
<dbReference type="RefSeq" id="WP_061772017.1">
    <property type="nucleotide sequence ID" value="NZ_JACGCB010000001.1"/>
</dbReference>
<sequence length="354" mass="38655">MLHHSQAMSLDDIYLEDIPHIIHPDKAAADLADTALPNRIIQEWNLPQGYTRFVSRYQPFHWQQPWMAYRDTLNDIKSGKLVLLRKDVTGHAISGVLTTSGDLRNNLPLFLQTRLSYLISRQLKRPGYHVRTAAPTQHAQAAKTINSKTAGRLLAAGGIYNGNIEGFHQTAQQLGGDAPAGYNQVMDNKGMIIAATSVAAGLGLGRLGAASELSNLHVLGKVEGEYSMIKPGPLSERFAETFSGGAYKEITLSQDTTFFRGGQSGTELGRFFSYERPLGVLQTRVDKAVLPKWPDGSESVIDSFYEIKIPAGSKVYVGEVGYQSDIFPGGTEQVVIPAPWEIPGVETVNFGGLK</sequence>
<accession>A0A427KLU3</accession>
<name>A0A427KLU3_ENTCL</name>
<gene>
    <name evidence="1" type="ORF">EGK68_11110</name>
</gene>
<dbReference type="PANTHER" id="PTHR34319">
    <property type="entry name" value="MAJOR EXPORTED PROTEIN"/>
    <property type="match status" value="1"/>
</dbReference>
<evidence type="ECO:0000313" key="1">
    <source>
        <dbReference type="EMBL" id="RSB30810.1"/>
    </source>
</evidence>
<organism evidence="1 2">
    <name type="scientific">Enterobacter cloacae</name>
    <dbReference type="NCBI Taxonomy" id="550"/>
    <lineage>
        <taxon>Bacteria</taxon>
        <taxon>Pseudomonadati</taxon>
        <taxon>Pseudomonadota</taxon>
        <taxon>Gammaproteobacteria</taxon>
        <taxon>Enterobacterales</taxon>
        <taxon>Enterobacteriaceae</taxon>
        <taxon>Enterobacter</taxon>
        <taxon>Enterobacter cloacae complex</taxon>
    </lineage>
</organism>
<protein>
    <submittedName>
        <fullName evidence="1">Uncharacterized protein</fullName>
    </submittedName>
</protein>
<dbReference type="AlphaFoldDB" id="A0A427KLU3"/>
<comment type="caution">
    <text evidence="1">The sequence shown here is derived from an EMBL/GenBank/DDBJ whole genome shotgun (WGS) entry which is preliminary data.</text>
</comment>
<dbReference type="PANTHER" id="PTHR34319:SF7">
    <property type="entry name" value="HNH ENDONUCLEASE DOMAIN-CONTAINING PROTEIN"/>
    <property type="match status" value="1"/>
</dbReference>